<keyword evidence="1" id="KW-0472">Membrane</keyword>
<feature type="transmembrane region" description="Helical" evidence="1">
    <location>
        <begin position="87"/>
        <end position="107"/>
    </location>
</feature>
<organism evidence="2 3">
    <name type="scientific">Longispora fulva</name>
    <dbReference type="NCBI Taxonomy" id="619741"/>
    <lineage>
        <taxon>Bacteria</taxon>
        <taxon>Bacillati</taxon>
        <taxon>Actinomycetota</taxon>
        <taxon>Actinomycetes</taxon>
        <taxon>Micromonosporales</taxon>
        <taxon>Micromonosporaceae</taxon>
        <taxon>Longispora</taxon>
    </lineage>
</organism>
<comment type="caution">
    <text evidence="2">The sequence shown here is derived from an EMBL/GenBank/DDBJ whole genome shotgun (WGS) entry which is preliminary data.</text>
</comment>
<dbReference type="RefSeq" id="WP_197002961.1">
    <property type="nucleotide sequence ID" value="NZ_BONS01000001.1"/>
</dbReference>
<keyword evidence="3" id="KW-1185">Reference proteome</keyword>
<proteinExistence type="predicted"/>
<feature type="transmembrane region" description="Helical" evidence="1">
    <location>
        <begin position="53"/>
        <end position="75"/>
    </location>
</feature>
<accession>A0A8J7GC84</accession>
<keyword evidence="1" id="KW-0812">Transmembrane</keyword>
<protein>
    <submittedName>
        <fullName evidence="2">Putative tellurium resistance membrane protein TerC</fullName>
    </submittedName>
</protein>
<sequence length="329" mass="36376">MSEARDAEEQARDITLDTYRYLRAGMAIMVGLLAAGVVGERLHATCWQESISAYYYTTAHSVFVAALCAIGVQLIVYRGSSDTEDALLDLAGVLAFIVAFVPTGSPGQVCGAAGPWAKWEPAITNNVWALIIALLLAYIASRWMYRRTHTDQHRSVLGEIAVWLLRVVLALGLIAFVFRRDLFNARAHGVAAGTLFAAIIVTVCLTAFVARRQSPTPEAPHPRIYYRLYQVIAVLMLATLLIVIGVHLLLTPWSHAILVVESLLILEFAAYWVAQTIELWKTPNRAALLPGNLRTQLAHKREERGPTGLAKDMQELKRHPAGERLMRAL</sequence>
<evidence type="ECO:0000256" key="1">
    <source>
        <dbReference type="SAM" id="Phobius"/>
    </source>
</evidence>
<dbReference type="Proteomes" id="UP000622552">
    <property type="component" value="Unassembled WGS sequence"/>
</dbReference>
<name>A0A8J7GC84_9ACTN</name>
<feature type="transmembrane region" description="Helical" evidence="1">
    <location>
        <begin position="190"/>
        <end position="210"/>
    </location>
</feature>
<dbReference type="AlphaFoldDB" id="A0A8J7GC84"/>
<feature type="transmembrane region" description="Helical" evidence="1">
    <location>
        <begin position="256"/>
        <end position="274"/>
    </location>
</feature>
<feature type="transmembrane region" description="Helical" evidence="1">
    <location>
        <begin position="127"/>
        <end position="145"/>
    </location>
</feature>
<keyword evidence="1" id="KW-1133">Transmembrane helix</keyword>
<feature type="transmembrane region" description="Helical" evidence="1">
    <location>
        <begin position="231"/>
        <end position="250"/>
    </location>
</feature>
<feature type="transmembrane region" description="Helical" evidence="1">
    <location>
        <begin position="157"/>
        <end position="178"/>
    </location>
</feature>
<evidence type="ECO:0000313" key="2">
    <source>
        <dbReference type="EMBL" id="MBG6135909.1"/>
    </source>
</evidence>
<evidence type="ECO:0000313" key="3">
    <source>
        <dbReference type="Proteomes" id="UP000622552"/>
    </source>
</evidence>
<reference evidence="2" key="1">
    <citation type="submission" date="2020-11" db="EMBL/GenBank/DDBJ databases">
        <title>Sequencing the genomes of 1000 actinobacteria strains.</title>
        <authorList>
            <person name="Klenk H.-P."/>
        </authorList>
    </citation>
    <scope>NUCLEOTIDE SEQUENCE</scope>
    <source>
        <strain evidence="2">DSM 45356</strain>
    </source>
</reference>
<dbReference type="EMBL" id="JADOUF010000001">
    <property type="protein sequence ID" value="MBG6135909.1"/>
    <property type="molecule type" value="Genomic_DNA"/>
</dbReference>
<gene>
    <name evidence="2" type="ORF">IW245_002103</name>
</gene>
<feature type="transmembrane region" description="Helical" evidence="1">
    <location>
        <begin position="21"/>
        <end position="38"/>
    </location>
</feature>